<evidence type="ECO:0000313" key="2">
    <source>
        <dbReference type="EMBL" id="CAH0992519.1"/>
    </source>
</evidence>
<dbReference type="RefSeq" id="WP_237445202.1">
    <property type="nucleotide sequence ID" value="NZ_CAKLPX010000003.1"/>
</dbReference>
<feature type="chain" id="PRO_5045513379" description="Tetratricopeptide repeat protein" evidence="1">
    <location>
        <begin position="28"/>
        <end position="270"/>
    </location>
</feature>
<dbReference type="InterPro" id="IPR019734">
    <property type="entry name" value="TPR_rpt"/>
</dbReference>
<dbReference type="EMBL" id="CAKLPX010000003">
    <property type="protein sequence ID" value="CAH0992519.1"/>
    <property type="molecule type" value="Genomic_DNA"/>
</dbReference>
<dbReference type="Gene3D" id="1.25.40.10">
    <property type="entry name" value="Tetratricopeptide repeat domain"/>
    <property type="match status" value="1"/>
</dbReference>
<accession>A0ABM9AID3</accession>
<comment type="caution">
    <text evidence="2">The sequence shown here is derived from an EMBL/GenBank/DDBJ whole genome shotgun (WGS) entry which is preliminary data.</text>
</comment>
<protein>
    <recommendedName>
        <fullName evidence="4">Tetratricopeptide repeat protein</fullName>
    </recommendedName>
</protein>
<reference evidence="2" key="1">
    <citation type="submission" date="2021-12" db="EMBL/GenBank/DDBJ databases">
        <authorList>
            <person name="Rodrigo-Torres L."/>
            <person name="Arahal R. D."/>
            <person name="Lucena T."/>
        </authorList>
    </citation>
    <scope>NUCLEOTIDE SEQUENCE</scope>
    <source>
        <strain evidence="2">CECT 8267</strain>
    </source>
</reference>
<organism evidence="2 3">
    <name type="scientific">Sinobacterium norvegicum</name>
    <dbReference type="NCBI Taxonomy" id="1641715"/>
    <lineage>
        <taxon>Bacteria</taxon>
        <taxon>Pseudomonadati</taxon>
        <taxon>Pseudomonadota</taxon>
        <taxon>Gammaproteobacteria</taxon>
        <taxon>Cellvibrionales</taxon>
        <taxon>Spongiibacteraceae</taxon>
        <taxon>Sinobacterium</taxon>
    </lineage>
</organism>
<gene>
    <name evidence="2" type="ORF">SIN8267_02651</name>
</gene>
<keyword evidence="3" id="KW-1185">Reference proteome</keyword>
<evidence type="ECO:0008006" key="4">
    <source>
        <dbReference type="Google" id="ProtNLM"/>
    </source>
</evidence>
<proteinExistence type="predicted"/>
<dbReference type="InterPro" id="IPR011990">
    <property type="entry name" value="TPR-like_helical_dom_sf"/>
</dbReference>
<sequence length="270" mass="29616">MIRFVNSQSLAVAFCSLLLTACGQVQQAEPEPLVNQNRSVLETQVSIAESEAVPVAAPKAAKSLIDSLDFLPQPQSQTAGSVGYQALANPYEAQEGAIAKESIGQFIAIRRALKSEQHEQARSLLLALTESDATLSGPWVLLADGYRREGKQQQAIEAYQQGLAINSLNVNGYIGLAISQRVEGDFIAAQHTYVKALTVWPDFPEAHLNIAILYDQYLNKPLKAQRHFEAYLYLAAEQDEQAVQWLAELQQRTGQALVLQRQAVTVVAEN</sequence>
<dbReference type="SUPFAM" id="SSF48452">
    <property type="entry name" value="TPR-like"/>
    <property type="match status" value="1"/>
</dbReference>
<evidence type="ECO:0000313" key="3">
    <source>
        <dbReference type="Proteomes" id="UP000838100"/>
    </source>
</evidence>
<evidence type="ECO:0000256" key="1">
    <source>
        <dbReference type="SAM" id="SignalP"/>
    </source>
</evidence>
<feature type="signal peptide" evidence="1">
    <location>
        <begin position="1"/>
        <end position="27"/>
    </location>
</feature>
<dbReference type="SMART" id="SM00028">
    <property type="entry name" value="TPR"/>
    <property type="match status" value="2"/>
</dbReference>
<keyword evidence="1" id="KW-0732">Signal</keyword>
<name>A0ABM9AID3_9GAMM</name>
<dbReference type="Proteomes" id="UP000838100">
    <property type="component" value="Unassembled WGS sequence"/>
</dbReference>
<dbReference type="PROSITE" id="PS51257">
    <property type="entry name" value="PROKAR_LIPOPROTEIN"/>
    <property type="match status" value="1"/>
</dbReference>